<dbReference type="EMBL" id="CP051672">
    <property type="protein sequence ID" value="QJE29672.1"/>
    <property type="molecule type" value="Genomic_DNA"/>
</dbReference>
<dbReference type="EMBL" id="CZBM01000012">
    <property type="protein sequence ID" value="CUQ43007.1"/>
    <property type="molecule type" value="Genomic_DNA"/>
</dbReference>
<dbReference type="Pfam" id="PF17170">
    <property type="entry name" value="DUF5128"/>
    <property type="match status" value="1"/>
</dbReference>
<accession>A0A174WF18</accession>
<dbReference type="EMBL" id="WKMW01000016">
    <property type="protein sequence ID" value="MRY85645.1"/>
    <property type="molecule type" value="Genomic_DNA"/>
</dbReference>
<dbReference type="Proteomes" id="UP000450599">
    <property type="component" value="Unassembled WGS sequence"/>
</dbReference>
<dbReference type="Proteomes" id="UP000501982">
    <property type="component" value="Chromosome"/>
</dbReference>
<evidence type="ECO:0000313" key="9">
    <source>
        <dbReference type="Proteomes" id="UP000471216"/>
    </source>
</evidence>
<sequence>MKNINLVIILFLLIGCKKNEQPINNFITVDITANYPKKEMILQDFMDVEYIPLETTDEFICQGFIQAIGKDMIIAKNRSNDGNIYIYNREGKALRKINRKGQGGEEYTDILKIVLDEDNNEIFVNDMYAKKILVYDLEGNFRRSLPHKGDFLFFEMFNFDRENLICHDAFNDNNSLAFHTGHSFMLVSKQDGSITKEIQIPFKEKKSIVMRTKDETTGMTYAYLPSCVYPIIPYFNNYLLMELSADTLYTYSQDHTMKPAIVRVPSVQSMMPEVFLLPSVLTDRYYFMGTVKKEYGFPGIDLVYDKKEKTIFKYTVYNNDYSSKEEVYMKSLPGNEEIASILYLEAPKLVEDHERGRLKGRLKEIAASLDEESNPVIMLIKHKK</sequence>
<reference evidence="1 6" key="1">
    <citation type="submission" date="2015-09" db="EMBL/GenBank/DDBJ databases">
        <authorList>
            <consortium name="Pathogen Informatics"/>
        </authorList>
    </citation>
    <scope>NUCLEOTIDE SEQUENCE [LARGE SCALE GENOMIC DNA]</scope>
    <source>
        <strain evidence="1 6">2789STDY5834948</strain>
    </source>
</reference>
<dbReference type="Proteomes" id="UP000195950">
    <property type="component" value="Unassembled WGS sequence"/>
</dbReference>
<reference evidence="8 9" key="4">
    <citation type="journal article" date="2019" name="Nat. Med.">
        <title>A library of human gut bacterial isolates paired with longitudinal multiomics data enables mechanistic microbiome research.</title>
        <authorList>
            <person name="Poyet M."/>
            <person name="Groussin M."/>
            <person name="Gibbons S.M."/>
            <person name="Avila-Pacheco J."/>
            <person name="Jiang X."/>
            <person name="Kearney S.M."/>
            <person name="Perrotta A.R."/>
            <person name="Berdy B."/>
            <person name="Zhao S."/>
            <person name="Lieberman T.D."/>
            <person name="Swanson P.K."/>
            <person name="Smith M."/>
            <person name="Roesemann S."/>
            <person name="Alexander J.E."/>
            <person name="Rich S.A."/>
            <person name="Livny J."/>
            <person name="Vlamakis H."/>
            <person name="Clish C."/>
            <person name="Bullock K."/>
            <person name="Deik A."/>
            <person name="Scott J."/>
            <person name="Pierce K.A."/>
            <person name="Xavier R.J."/>
            <person name="Alm E.J."/>
        </authorList>
    </citation>
    <scope>NUCLEOTIDE SEQUENCE [LARGE SCALE GENOMIC DNA]</scope>
    <source>
        <strain evidence="3 9">BIOML-A10</strain>
        <strain evidence="2 8">BIOML-A11</strain>
    </source>
</reference>
<reference evidence="4" key="3">
    <citation type="journal article" date="2018" name="BMC Genomics">
        <title>Whole genome sequencing and function prediction of 133 gut anaerobes isolated from chicken caecum in pure cultures.</title>
        <authorList>
            <person name="Medvecky M."/>
            <person name="Cejkova D."/>
            <person name="Polansky O."/>
            <person name="Karasova D."/>
            <person name="Kubasova T."/>
            <person name="Cizek A."/>
            <person name="Rychlik I."/>
        </authorList>
    </citation>
    <scope>NUCLEOTIDE SEQUENCE</scope>
    <source>
        <strain evidence="4">An199</strain>
    </source>
</reference>
<evidence type="ECO:0000313" key="4">
    <source>
        <dbReference type="EMBL" id="OUP17965.1"/>
    </source>
</evidence>
<dbReference type="Proteomes" id="UP000471216">
    <property type="component" value="Unassembled WGS sequence"/>
</dbReference>
<evidence type="ECO:0000313" key="7">
    <source>
        <dbReference type="Proteomes" id="UP000195950"/>
    </source>
</evidence>
<dbReference type="EMBL" id="WKMX01000016">
    <property type="protein sequence ID" value="MRZ07758.1"/>
    <property type="molecule type" value="Genomic_DNA"/>
</dbReference>
<dbReference type="InterPro" id="IPR011042">
    <property type="entry name" value="6-blade_b-propeller_TolB-like"/>
</dbReference>
<dbReference type="SUPFAM" id="SSF63825">
    <property type="entry name" value="YWTD domain"/>
    <property type="match status" value="1"/>
</dbReference>
<evidence type="ECO:0000313" key="3">
    <source>
        <dbReference type="EMBL" id="MRZ07758.1"/>
    </source>
</evidence>
<dbReference type="RefSeq" id="WP_057328961.1">
    <property type="nucleotide sequence ID" value="NZ_AP019729.1"/>
</dbReference>
<dbReference type="Proteomes" id="UP000095332">
    <property type="component" value="Unassembled WGS sequence"/>
</dbReference>
<evidence type="ECO:0000313" key="10">
    <source>
        <dbReference type="Proteomes" id="UP000501982"/>
    </source>
</evidence>
<dbReference type="Gene3D" id="2.120.10.30">
    <property type="entry name" value="TolB, C-terminal domain"/>
    <property type="match status" value="1"/>
</dbReference>
<reference evidence="7" key="2">
    <citation type="submission" date="2017-04" db="EMBL/GenBank/DDBJ databases">
        <title>Function of individual gut microbiota members based on whole genome sequencing of pure cultures obtained from chicken caecum.</title>
        <authorList>
            <person name="Medvecky M."/>
            <person name="Cejkova D."/>
            <person name="Polansky O."/>
            <person name="Karasova D."/>
            <person name="Kubasova T."/>
            <person name="Cizek A."/>
            <person name="Rychlik I."/>
        </authorList>
    </citation>
    <scope>NUCLEOTIDE SEQUENCE [LARGE SCALE GENOMIC DNA]</scope>
    <source>
        <strain evidence="7">An199</strain>
    </source>
</reference>
<protein>
    <submittedName>
        <fullName evidence="2">6-bladed beta-propeller</fullName>
    </submittedName>
</protein>
<dbReference type="PROSITE" id="PS51257">
    <property type="entry name" value="PROKAR_LIPOPROTEIN"/>
    <property type="match status" value="1"/>
</dbReference>
<proteinExistence type="predicted"/>
<evidence type="ECO:0000313" key="2">
    <source>
        <dbReference type="EMBL" id="MRY85645.1"/>
    </source>
</evidence>
<evidence type="ECO:0000313" key="1">
    <source>
        <dbReference type="EMBL" id="CUQ43007.1"/>
    </source>
</evidence>
<dbReference type="EMBL" id="NFJX01000011">
    <property type="protein sequence ID" value="OUP17965.1"/>
    <property type="molecule type" value="Genomic_DNA"/>
</dbReference>
<gene>
    <name evidence="4" type="ORF">B5F32_12960</name>
    <name evidence="1" type="ORF">ERS852560_02834</name>
    <name evidence="3" type="ORF">GKD54_16385</name>
    <name evidence="2" type="ORF">GKD58_15490</name>
    <name evidence="5" type="ORF">HHO38_15815</name>
</gene>
<evidence type="ECO:0000313" key="5">
    <source>
        <dbReference type="EMBL" id="QJE29672.1"/>
    </source>
</evidence>
<evidence type="ECO:0000313" key="8">
    <source>
        <dbReference type="Proteomes" id="UP000450599"/>
    </source>
</evidence>
<name>A0A174WF18_PARDI</name>
<organism evidence="1 6">
    <name type="scientific">Parabacteroides distasonis</name>
    <dbReference type="NCBI Taxonomy" id="823"/>
    <lineage>
        <taxon>Bacteria</taxon>
        <taxon>Pseudomonadati</taxon>
        <taxon>Bacteroidota</taxon>
        <taxon>Bacteroidia</taxon>
        <taxon>Bacteroidales</taxon>
        <taxon>Tannerellaceae</taxon>
        <taxon>Parabacteroides</taxon>
    </lineage>
</organism>
<evidence type="ECO:0000313" key="6">
    <source>
        <dbReference type="Proteomes" id="UP000095332"/>
    </source>
</evidence>
<reference evidence="5 10" key="5">
    <citation type="submission" date="2020-04" db="EMBL/GenBank/DDBJ databases">
        <title>Complete Genomes and Methylome analysis of CBBP consortium that reverse antibiotic-induced susceptibility to vancomycin-resistant Enterococcus faecium infection.</title>
        <authorList>
            <person name="Fomenkov A."/>
            <person name="Zhang Z."/>
            <person name="Pamer E."/>
            <person name="Roberts R.J."/>
        </authorList>
    </citation>
    <scope>NUCLEOTIDE SEQUENCE [LARGE SCALE GENOMIC DNA]</scope>
    <source>
        <strain evidence="10">CBBP</strain>
        <strain evidence="5">CBBP-1</strain>
    </source>
</reference>
<dbReference type="AlphaFoldDB" id="A0A174WF18"/>